<evidence type="ECO:0000256" key="3">
    <source>
        <dbReference type="SAM" id="SignalP"/>
    </source>
</evidence>
<sequence>MSKTTRRVYKIAAAAAFTAGSVAAIPATFAAEAPADQQQQVVDQKATAQASSLPGGNATETPKAEAPKTEAPKAEATEAPKAETPKAEAPKTEAPKAEATEAPKAEATEAPKAEAPKTEAPKAEATEAPKAETPKAEAPKAETPKAEAPKAEATEAPKTEAPKAEATEAPKAETPAPTAPATPEPSTPSTPAPEAKQADPSIVIEDARFPGNAQLNTVSVVGTGFYGEKVSPGVQVSIYALDADNQITGEALATVVVPAEQIQDGTFKASITVEASKLPAGASYALAAVSNPQGQPNEKLVAISSFKVTESTSPEAPKNEETPAPVTPAPEAPKTETPKEETPAPEAPKAETPAPEQTETPAPEAPAAPENATLTTEDASLDPNDQYNVLTFNGSGFTHESVANGVQIAIYRLDANGNITGEALATHDIPASEIVNGTFRVKVSVLAELLQPGYAYAMVATSDPNGLVHQVAVTTATVSDANNPAPTLPAATEGDNTTVRDNGDGTTSVFTAEMREDGSVVVTETRMPSSQAPKAKVGNASAATSSSSNGHTVGVSGTKGSTSTSSSASSKPQLANTGAEGVAGIAGVGAAALIAGAALMLLRRRSL</sequence>
<name>A0A0K2S150_9MICC</name>
<feature type="compositionally biased region" description="Low complexity" evidence="1">
    <location>
        <begin position="350"/>
        <end position="370"/>
    </location>
</feature>
<feature type="transmembrane region" description="Helical" evidence="2">
    <location>
        <begin position="581"/>
        <end position="602"/>
    </location>
</feature>
<reference evidence="5" key="1">
    <citation type="submission" date="2015-08" db="EMBL/GenBank/DDBJ databases">
        <title>Complete genome sequence of Rothia mucilaginosa strain NUM-Rm6536.</title>
        <authorList>
            <person name="Nambu T."/>
        </authorList>
    </citation>
    <scope>NUCLEOTIDE SEQUENCE [LARGE SCALE GENOMIC DNA]</scope>
    <source>
        <strain evidence="5">NUM-Rm6536</strain>
    </source>
</reference>
<dbReference type="PATRIC" id="fig|43675.28.peg.1549"/>
<feature type="compositionally biased region" description="Basic and acidic residues" evidence="1">
    <location>
        <begin position="333"/>
        <end position="342"/>
    </location>
</feature>
<keyword evidence="2" id="KW-1133">Transmembrane helix</keyword>
<feature type="compositionally biased region" description="Pro residues" evidence="1">
    <location>
        <begin position="177"/>
        <end position="191"/>
    </location>
</feature>
<keyword evidence="2" id="KW-0472">Membrane</keyword>
<evidence type="ECO:0000313" key="5">
    <source>
        <dbReference type="Proteomes" id="UP000066203"/>
    </source>
</evidence>
<gene>
    <name evidence="4" type="ORF">RM6536_1513</name>
</gene>
<accession>A0A0K2S150</accession>
<organism evidence="4">
    <name type="scientific">Rothia mucilaginosa</name>
    <dbReference type="NCBI Taxonomy" id="43675"/>
    <lineage>
        <taxon>Bacteria</taxon>
        <taxon>Bacillati</taxon>
        <taxon>Actinomycetota</taxon>
        <taxon>Actinomycetes</taxon>
        <taxon>Micrococcales</taxon>
        <taxon>Micrococcaceae</taxon>
        <taxon>Rothia</taxon>
    </lineage>
</organism>
<keyword evidence="3" id="KW-0732">Signal</keyword>
<dbReference type="GO" id="GO:0005840">
    <property type="term" value="C:ribosome"/>
    <property type="evidence" value="ECO:0007669"/>
    <property type="project" value="UniProtKB-KW"/>
</dbReference>
<evidence type="ECO:0000256" key="2">
    <source>
        <dbReference type="SAM" id="Phobius"/>
    </source>
</evidence>
<evidence type="ECO:0000256" key="1">
    <source>
        <dbReference type="SAM" id="MobiDB-lite"/>
    </source>
</evidence>
<dbReference type="EMBL" id="AP014938">
    <property type="protein sequence ID" value="BAS20760.1"/>
    <property type="molecule type" value="Genomic_DNA"/>
</dbReference>
<feature type="compositionally biased region" description="Polar residues" evidence="1">
    <location>
        <begin position="494"/>
        <end position="506"/>
    </location>
</feature>
<keyword evidence="2" id="KW-0812">Transmembrane</keyword>
<dbReference type="Proteomes" id="UP000066203">
    <property type="component" value="Chromosome"/>
</dbReference>
<feature type="signal peptide" evidence="3">
    <location>
        <begin position="1"/>
        <end position="30"/>
    </location>
</feature>
<evidence type="ECO:0000313" key="4">
    <source>
        <dbReference type="EMBL" id="BAS20760.1"/>
    </source>
</evidence>
<feature type="compositionally biased region" description="Low complexity" evidence="1">
    <location>
        <begin position="32"/>
        <end position="50"/>
    </location>
</feature>
<feature type="region of interest" description="Disordered" evidence="1">
    <location>
        <begin position="32"/>
        <end position="198"/>
    </location>
</feature>
<feature type="chain" id="PRO_5005483240" evidence="3">
    <location>
        <begin position="31"/>
        <end position="607"/>
    </location>
</feature>
<keyword evidence="4" id="KW-0689">Ribosomal protein</keyword>
<dbReference type="AlphaFoldDB" id="A0A0K2S150"/>
<dbReference type="NCBIfam" id="TIGR01167">
    <property type="entry name" value="LPXTG_anchor"/>
    <property type="match status" value="1"/>
</dbReference>
<feature type="region of interest" description="Disordered" evidence="1">
    <location>
        <begin position="524"/>
        <end position="575"/>
    </location>
</feature>
<protein>
    <submittedName>
        <fullName evidence="4">LSU ribosomal protein L17p</fullName>
    </submittedName>
</protein>
<feature type="compositionally biased region" description="Low complexity" evidence="1">
    <location>
        <begin position="481"/>
        <end position="492"/>
    </location>
</feature>
<feature type="region of interest" description="Disordered" evidence="1">
    <location>
        <begin position="308"/>
        <end position="370"/>
    </location>
</feature>
<dbReference type="RefSeq" id="WP_060824677.1">
    <property type="nucleotide sequence ID" value="NZ_AP014938.1"/>
</dbReference>
<feature type="compositionally biased region" description="Basic and acidic residues" evidence="1">
    <location>
        <begin position="62"/>
        <end position="171"/>
    </location>
</feature>
<feature type="compositionally biased region" description="Low complexity" evidence="1">
    <location>
        <begin position="540"/>
        <end position="571"/>
    </location>
</feature>
<feature type="region of interest" description="Disordered" evidence="1">
    <location>
        <begin position="480"/>
        <end position="506"/>
    </location>
</feature>
<keyword evidence="4" id="KW-0687">Ribonucleoprotein</keyword>
<proteinExistence type="predicted"/>